<dbReference type="InterPro" id="IPR036291">
    <property type="entry name" value="NAD(P)-bd_dom_sf"/>
</dbReference>
<dbReference type="AlphaFoldDB" id="A0AAD7G6K1"/>
<dbReference type="Gene3D" id="3.40.50.720">
    <property type="entry name" value="NAD(P)-binding Rossmann-like Domain"/>
    <property type="match status" value="1"/>
</dbReference>
<evidence type="ECO:0000256" key="2">
    <source>
        <dbReference type="ARBA" id="ARBA00023002"/>
    </source>
</evidence>
<dbReference type="InterPro" id="IPR051609">
    <property type="entry name" value="NmrA/Isoflavone_reductase-like"/>
</dbReference>
<name>A0AAD7G6K1_MYCRO</name>
<keyword evidence="1" id="KW-0521">NADP</keyword>
<dbReference type="PANTHER" id="PTHR47706:SF9">
    <property type="entry name" value="NMRA-LIKE DOMAIN-CONTAINING PROTEIN-RELATED"/>
    <property type="match status" value="1"/>
</dbReference>
<evidence type="ECO:0000256" key="1">
    <source>
        <dbReference type="ARBA" id="ARBA00022857"/>
    </source>
</evidence>
<dbReference type="SUPFAM" id="SSF51735">
    <property type="entry name" value="NAD(P)-binding Rossmann-fold domains"/>
    <property type="match status" value="1"/>
</dbReference>
<comment type="caution">
    <text evidence="4">The sequence shown here is derived from an EMBL/GenBank/DDBJ whole genome shotgun (WGS) entry which is preliminary data.</text>
</comment>
<evidence type="ECO:0000313" key="4">
    <source>
        <dbReference type="EMBL" id="KAJ7664762.1"/>
    </source>
</evidence>
<keyword evidence="2" id="KW-0560">Oxidoreductase</keyword>
<dbReference type="Proteomes" id="UP001221757">
    <property type="component" value="Unassembled WGS sequence"/>
</dbReference>
<accession>A0AAD7G6K1</accession>
<protein>
    <recommendedName>
        <fullName evidence="3">NmrA-like domain-containing protein</fullName>
    </recommendedName>
</protein>
<dbReference type="PANTHER" id="PTHR47706">
    <property type="entry name" value="NMRA-LIKE FAMILY PROTEIN"/>
    <property type="match status" value="1"/>
</dbReference>
<dbReference type="GO" id="GO:0016491">
    <property type="term" value="F:oxidoreductase activity"/>
    <property type="evidence" value="ECO:0007669"/>
    <property type="project" value="UniProtKB-KW"/>
</dbReference>
<proteinExistence type="predicted"/>
<dbReference type="Pfam" id="PF05368">
    <property type="entry name" value="NmrA"/>
    <property type="match status" value="1"/>
</dbReference>
<organism evidence="4 5">
    <name type="scientific">Mycena rosella</name>
    <name type="common">Pink bonnet</name>
    <name type="synonym">Agaricus rosellus</name>
    <dbReference type="NCBI Taxonomy" id="1033263"/>
    <lineage>
        <taxon>Eukaryota</taxon>
        <taxon>Fungi</taxon>
        <taxon>Dikarya</taxon>
        <taxon>Basidiomycota</taxon>
        <taxon>Agaricomycotina</taxon>
        <taxon>Agaricomycetes</taxon>
        <taxon>Agaricomycetidae</taxon>
        <taxon>Agaricales</taxon>
        <taxon>Marasmiineae</taxon>
        <taxon>Mycenaceae</taxon>
        <taxon>Mycena</taxon>
    </lineage>
</organism>
<dbReference type="InterPro" id="IPR008030">
    <property type="entry name" value="NmrA-like"/>
</dbReference>
<feature type="domain" description="NmrA-like" evidence="3">
    <location>
        <begin position="9"/>
        <end position="221"/>
    </location>
</feature>
<keyword evidence="5" id="KW-1185">Reference proteome</keyword>
<sequence length="281" mass="30822">MEEFLAQKSKFGRVAVLSDPTKAARFAEIQEKGIEVVAGSFLEAKSYEGFEVVISLAGNAAMKLQPAMIEAAIAGGARHFIPSEFGADIAQNGIWKNRYFRDKVVTRDHLRARAKDTPGFRYTLVLSGAVAEYTVSAFNGVDVEKHVAHTYGSPEARLHVTAMSDVVKFIVGAVLLPFDNPTQPMRELRVSGDCLTWGALMALLEEVQGVKYDIQYLNPKLAAEKQEAARAAGDSDGELFWSATATMANGYALLPEPLDNAKFEFRPETAREVLVRMFGQK</sequence>
<evidence type="ECO:0000313" key="5">
    <source>
        <dbReference type="Proteomes" id="UP001221757"/>
    </source>
</evidence>
<evidence type="ECO:0000259" key="3">
    <source>
        <dbReference type="Pfam" id="PF05368"/>
    </source>
</evidence>
<reference evidence="4" key="1">
    <citation type="submission" date="2023-03" db="EMBL/GenBank/DDBJ databases">
        <title>Massive genome expansion in bonnet fungi (Mycena s.s.) driven by repeated elements and novel gene families across ecological guilds.</title>
        <authorList>
            <consortium name="Lawrence Berkeley National Laboratory"/>
            <person name="Harder C.B."/>
            <person name="Miyauchi S."/>
            <person name="Viragh M."/>
            <person name="Kuo A."/>
            <person name="Thoen E."/>
            <person name="Andreopoulos B."/>
            <person name="Lu D."/>
            <person name="Skrede I."/>
            <person name="Drula E."/>
            <person name="Henrissat B."/>
            <person name="Morin E."/>
            <person name="Kohler A."/>
            <person name="Barry K."/>
            <person name="LaButti K."/>
            <person name="Morin E."/>
            <person name="Salamov A."/>
            <person name="Lipzen A."/>
            <person name="Mereny Z."/>
            <person name="Hegedus B."/>
            <person name="Baldrian P."/>
            <person name="Stursova M."/>
            <person name="Weitz H."/>
            <person name="Taylor A."/>
            <person name="Grigoriev I.V."/>
            <person name="Nagy L.G."/>
            <person name="Martin F."/>
            <person name="Kauserud H."/>
        </authorList>
    </citation>
    <scope>NUCLEOTIDE SEQUENCE</scope>
    <source>
        <strain evidence="4">CBHHK067</strain>
    </source>
</reference>
<gene>
    <name evidence="4" type="ORF">B0H17DRAFT_951904</name>
</gene>
<dbReference type="EMBL" id="JARKIE010000221">
    <property type="protein sequence ID" value="KAJ7664762.1"/>
    <property type="molecule type" value="Genomic_DNA"/>
</dbReference>